<gene>
    <name evidence="4" type="ORF">Tci_026379</name>
</gene>
<sequence length="372" mass="43579">MRRYTWNPLGFIDFENLDHVYKLKKALYGLKQPPKAWYDRLKAFLIKHEYKIGMVDNILFTKKKSSNLIIIQIYVDDIIFCSTCQDICDEFAKIMHDEFEMSMMGELNFFLGLHIKQMEDGIFFNQSKYIKEMLKKFGLEDSKPKKTLMPLDTKLMKDEECDSIDSTKYRGMVGTTHLGLWYHKGTDIKTIVYADSDHAGDYVDRKSTSGILCSWSEHYNLAYFVAKRMEFVTKQPRLILPYSMLLTILFKYVIFVNLKLLNDRYVLYDRIMYPSTAQQERKTQKYYGTRRGRFSTSSSSAFGQPSSSHLNDDDNDGNDEGTSRASTQSPTRFVNLLTNEVPRIFSNPPIIDPNMEEFYTHQTKILYHQVQL</sequence>
<dbReference type="SUPFAM" id="SSF56672">
    <property type="entry name" value="DNA/RNA polymerases"/>
    <property type="match status" value="1"/>
</dbReference>
<dbReference type="EMBL" id="BKCJ010003326">
    <property type="protein sequence ID" value="GEU54401.1"/>
    <property type="molecule type" value="Genomic_DNA"/>
</dbReference>
<feature type="region of interest" description="Disordered" evidence="1">
    <location>
        <begin position="292"/>
        <end position="332"/>
    </location>
</feature>
<dbReference type="Pfam" id="PF07727">
    <property type="entry name" value="RVT_2"/>
    <property type="match status" value="1"/>
</dbReference>
<comment type="caution">
    <text evidence="4">The sequence shown here is derived from an EMBL/GenBank/DDBJ whole genome shotgun (WGS) entry which is preliminary data.</text>
</comment>
<feature type="compositionally biased region" description="Low complexity" evidence="1">
    <location>
        <begin position="295"/>
        <end position="308"/>
    </location>
</feature>
<feature type="compositionally biased region" description="Polar residues" evidence="1">
    <location>
        <begin position="323"/>
        <end position="332"/>
    </location>
</feature>
<dbReference type="AlphaFoldDB" id="A0A6L2KXL2"/>
<keyword evidence="2" id="KW-1133">Transmembrane helix</keyword>
<evidence type="ECO:0000259" key="3">
    <source>
        <dbReference type="Pfam" id="PF07727"/>
    </source>
</evidence>
<evidence type="ECO:0000256" key="1">
    <source>
        <dbReference type="SAM" id="MobiDB-lite"/>
    </source>
</evidence>
<feature type="transmembrane region" description="Helical" evidence="2">
    <location>
        <begin position="239"/>
        <end position="261"/>
    </location>
</feature>
<accession>A0A6L2KXL2</accession>
<reference evidence="4" key="1">
    <citation type="journal article" date="2019" name="Sci. Rep.">
        <title>Draft genome of Tanacetum cinerariifolium, the natural source of mosquito coil.</title>
        <authorList>
            <person name="Yamashiro T."/>
            <person name="Shiraishi A."/>
            <person name="Satake H."/>
            <person name="Nakayama K."/>
        </authorList>
    </citation>
    <scope>NUCLEOTIDE SEQUENCE</scope>
</reference>
<feature type="domain" description="Reverse transcriptase Ty1/copia-type" evidence="3">
    <location>
        <begin position="4"/>
        <end position="147"/>
    </location>
</feature>
<dbReference type="InterPro" id="IPR043502">
    <property type="entry name" value="DNA/RNA_pol_sf"/>
</dbReference>
<dbReference type="InterPro" id="IPR013103">
    <property type="entry name" value="RVT_2"/>
</dbReference>
<evidence type="ECO:0000256" key="2">
    <source>
        <dbReference type="SAM" id="Phobius"/>
    </source>
</evidence>
<organism evidence="4">
    <name type="scientific">Tanacetum cinerariifolium</name>
    <name type="common">Dalmatian daisy</name>
    <name type="synonym">Chrysanthemum cinerariifolium</name>
    <dbReference type="NCBI Taxonomy" id="118510"/>
    <lineage>
        <taxon>Eukaryota</taxon>
        <taxon>Viridiplantae</taxon>
        <taxon>Streptophyta</taxon>
        <taxon>Embryophyta</taxon>
        <taxon>Tracheophyta</taxon>
        <taxon>Spermatophyta</taxon>
        <taxon>Magnoliopsida</taxon>
        <taxon>eudicotyledons</taxon>
        <taxon>Gunneridae</taxon>
        <taxon>Pentapetalae</taxon>
        <taxon>asterids</taxon>
        <taxon>campanulids</taxon>
        <taxon>Asterales</taxon>
        <taxon>Asteraceae</taxon>
        <taxon>Asteroideae</taxon>
        <taxon>Anthemideae</taxon>
        <taxon>Anthemidinae</taxon>
        <taxon>Tanacetum</taxon>
    </lineage>
</organism>
<evidence type="ECO:0000313" key="4">
    <source>
        <dbReference type="EMBL" id="GEU54401.1"/>
    </source>
</evidence>
<keyword evidence="2" id="KW-0812">Transmembrane</keyword>
<proteinExistence type="predicted"/>
<keyword evidence="2" id="KW-0472">Membrane</keyword>
<protein>
    <submittedName>
        <fullName evidence="4">Retrovirus-related Pol polyprotein from transposon TNT 1-94</fullName>
    </submittedName>
</protein>
<name>A0A6L2KXL2_TANCI</name>